<name>A0A8S5PRX2_9CAUD</name>
<reference evidence="2" key="1">
    <citation type="journal article" date="2021" name="Proc. Natl. Acad. Sci. U.S.A.">
        <title>A Catalog of Tens of Thousands of Viruses from Human Metagenomes Reveals Hidden Associations with Chronic Diseases.</title>
        <authorList>
            <person name="Tisza M.J."/>
            <person name="Buck C.B."/>
        </authorList>
    </citation>
    <scope>NUCLEOTIDE SEQUENCE</scope>
    <source>
        <strain evidence="2">CtTrD1</strain>
    </source>
</reference>
<evidence type="ECO:0000256" key="1">
    <source>
        <dbReference type="SAM" id="MobiDB-lite"/>
    </source>
</evidence>
<accession>A0A8S5PRX2</accession>
<protein>
    <submittedName>
        <fullName evidence="2">Uncharacterized protein</fullName>
    </submittedName>
</protein>
<organism evidence="2">
    <name type="scientific">Siphoviridae sp. ctTrD1</name>
    <dbReference type="NCBI Taxonomy" id="2825524"/>
    <lineage>
        <taxon>Viruses</taxon>
        <taxon>Duplodnaviria</taxon>
        <taxon>Heunggongvirae</taxon>
        <taxon>Uroviricota</taxon>
        <taxon>Caudoviricetes</taxon>
    </lineage>
</organism>
<dbReference type="EMBL" id="BK015480">
    <property type="protein sequence ID" value="DAE08956.1"/>
    <property type="molecule type" value="Genomic_DNA"/>
</dbReference>
<sequence>MERLNLQRFADTEAVQRYQEALYINVGAAGANVFELFGTGVTKADESFDTKTKESRYINQKSTSQSITGYGYSIGYEYENIPSEKAVKMIDSVAKKEKVGSEAETDLVVVSLYMVKEASKGYPARKRRVTISPDSNSDNDGTMVGSGSLLGKTDWEYGTFDVETKAFTKDDTIALKFDVAVSAPAGN</sequence>
<proteinExistence type="predicted"/>
<feature type="region of interest" description="Disordered" evidence="1">
    <location>
        <begin position="129"/>
        <end position="151"/>
    </location>
</feature>
<evidence type="ECO:0000313" key="2">
    <source>
        <dbReference type="EMBL" id="DAE08956.1"/>
    </source>
</evidence>